<dbReference type="InterPro" id="IPR001563">
    <property type="entry name" value="Peptidase_S10"/>
</dbReference>
<keyword evidence="5" id="KW-0325">Glycoprotein</keyword>
<accession>A0A367LQG8</accession>
<dbReference type="PANTHER" id="PTHR11802:SF404">
    <property type="entry name" value="CARBOXYPEPTIDASE"/>
    <property type="match status" value="1"/>
</dbReference>
<evidence type="ECO:0000313" key="9">
    <source>
        <dbReference type="Proteomes" id="UP000253664"/>
    </source>
</evidence>
<evidence type="ECO:0000256" key="6">
    <source>
        <dbReference type="SAM" id="MobiDB-lite"/>
    </source>
</evidence>
<comment type="similarity">
    <text evidence="1">Belongs to the peptidase S10 family.</text>
</comment>
<keyword evidence="7" id="KW-0732">Signal</keyword>
<dbReference type="AlphaFoldDB" id="A0A367LQG8"/>
<feature type="compositionally biased region" description="Polar residues" evidence="6">
    <location>
        <begin position="541"/>
        <end position="550"/>
    </location>
</feature>
<dbReference type="InterPro" id="IPR033124">
    <property type="entry name" value="Ser_caboxypep_his_AS"/>
</dbReference>
<proteinExistence type="inferred from homology"/>
<comment type="caution">
    <text evidence="8">The sequence shown here is derived from an EMBL/GenBank/DDBJ whole genome shotgun (WGS) entry which is preliminary data.</text>
</comment>
<dbReference type="Gene3D" id="3.40.50.1820">
    <property type="entry name" value="alpha/beta hydrolase"/>
    <property type="match status" value="1"/>
</dbReference>
<dbReference type="PANTHER" id="PTHR11802">
    <property type="entry name" value="SERINE PROTEASE FAMILY S10 SERINE CARBOXYPEPTIDASE"/>
    <property type="match status" value="1"/>
</dbReference>
<dbReference type="PROSITE" id="PS00560">
    <property type="entry name" value="CARBOXYPEPT_SER_HIS"/>
    <property type="match status" value="1"/>
</dbReference>
<evidence type="ECO:0008006" key="10">
    <source>
        <dbReference type="Google" id="ProtNLM"/>
    </source>
</evidence>
<reference evidence="8 9" key="1">
    <citation type="journal article" date="2015" name="BMC Genomics">
        <title>Insights from the genome of Ophiocordyceps polyrhachis-furcata to pathogenicity and host specificity in insect fungi.</title>
        <authorList>
            <person name="Wichadakul D."/>
            <person name="Kobmoo N."/>
            <person name="Ingsriswang S."/>
            <person name="Tangphatsornruang S."/>
            <person name="Chantasingh D."/>
            <person name="Luangsa-ard J.J."/>
            <person name="Eurwilaichitr L."/>
        </authorList>
    </citation>
    <scope>NUCLEOTIDE SEQUENCE [LARGE SCALE GENOMIC DNA]</scope>
    <source>
        <strain evidence="8 9">BCC 54312</strain>
    </source>
</reference>
<keyword evidence="9" id="KW-1185">Reference proteome</keyword>
<dbReference type="STRING" id="1330021.A0A367LQG8"/>
<keyword evidence="3" id="KW-0645">Protease</keyword>
<evidence type="ECO:0000313" key="8">
    <source>
        <dbReference type="EMBL" id="RCI16686.1"/>
    </source>
</evidence>
<dbReference type="GO" id="GO:0000324">
    <property type="term" value="C:fungal-type vacuole"/>
    <property type="evidence" value="ECO:0007669"/>
    <property type="project" value="TreeGrafter"/>
</dbReference>
<evidence type="ECO:0000256" key="7">
    <source>
        <dbReference type="SAM" id="SignalP"/>
    </source>
</evidence>
<dbReference type="InterPro" id="IPR029058">
    <property type="entry name" value="AB_hydrolase_fold"/>
</dbReference>
<dbReference type="Proteomes" id="UP000253664">
    <property type="component" value="Unassembled WGS sequence"/>
</dbReference>
<organism evidence="8 9">
    <name type="scientific">Ophiocordyceps polyrhachis-furcata BCC 54312</name>
    <dbReference type="NCBI Taxonomy" id="1330021"/>
    <lineage>
        <taxon>Eukaryota</taxon>
        <taxon>Fungi</taxon>
        <taxon>Dikarya</taxon>
        <taxon>Ascomycota</taxon>
        <taxon>Pezizomycotina</taxon>
        <taxon>Sordariomycetes</taxon>
        <taxon>Hypocreomycetidae</taxon>
        <taxon>Hypocreales</taxon>
        <taxon>Ophiocordycipitaceae</taxon>
        <taxon>Ophiocordyceps</taxon>
    </lineage>
</organism>
<dbReference type="EMBL" id="LKCN02000001">
    <property type="protein sequence ID" value="RCI16686.1"/>
    <property type="molecule type" value="Genomic_DNA"/>
</dbReference>
<keyword evidence="4" id="KW-0378">Hydrolase</keyword>
<name>A0A367LQG8_9HYPO</name>
<feature type="region of interest" description="Disordered" evidence="6">
    <location>
        <begin position="539"/>
        <end position="558"/>
    </location>
</feature>
<evidence type="ECO:0000256" key="5">
    <source>
        <dbReference type="ARBA" id="ARBA00023180"/>
    </source>
</evidence>
<protein>
    <recommendedName>
        <fullName evidence="10">Carboxypeptidase</fullName>
    </recommendedName>
</protein>
<dbReference type="GO" id="GO:0006508">
    <property type="term" value="P:proteolysis"/>
    <property type="evidence" value="ECO:0007669"/>
    <property type="project" value="UniProtKB-KW"/>
</dbReference>
<dbReference type="PRINTS" id="PR00724">
    <property type="entry name" value="CRBOXYPTASEC"/>
</dbReference>
<evidence type="ECO:0000256" key="3">
    <source>
        <dbReference type="ARBA" id="ARBA00022670"/>
    </source>
</evidence>
<keyword evidence="2" id="KW-0121">Carboxypeptidase</keyword>
<dbReference type="OrthoDB" id="443318at2759"/>
<gene>
    <name evidence="8" type="ORF">L249_2687</name>
</gene>
<dbReference type="GO" id="GO:0004185">
    <property type="term" value="F:serine-type carboxypeptidase activity"/>
    <property type="evidence" value="ECO:0007669"/>
    <property type="project" value="InterPro"/>
</dbReference>
<dbReference type="SUPFAM" id="SSF53474">
    <property type="entry name" value="alpha/beta-Hydrolases"/>
    <property type="match status" value="1"/>
</dbReference>
<feature type="signal peptide" evidence="7">
    <location>
        <begin position="1"/>
        <end position="19"/>
    </location>
</feature>
<feature type="chain" id="PRO_5016735851" description="Carboxypeptidase" evidence="7">
    <location>
        <begin position="20"/>
        <end position="674"/>
    </location>
</feature>
<dbReference type="Pfam" id="PF00450">
    <property type="entry name" value="Peptidase_S10"/>
    <property type="match status" value="1"/>
</dbReference>
<evidence type="ECO:0000256" key="4">
    <source>
        <dbReference type="ARBA" id="ARBA00022801"/>
    </source>
</evidence>
<sequence length="674" mass="72173">MLLVFVSLCLLAALAACSADDDQPLIVVRSPGDPGVVVSFKRQSRNLCTTAFKDQKQYTGWASIPGEHPTNLFFWFFEARERTESLTIWLNGGPGVSSMVGLFQGLGPCEVVETGFGQYETFAREWGWDRTSNMLFVDQPNKVGFSYDTPSNGTLSFIKNSIIRPPISTDGAPLAWAFVNGTFSNSEARSTANSTSAAAMAVWHLLQGFLSALPGYQPALDAPVGLSLFCESYGGVYGPVFAEAWEKQNEKRRKGVLDPKTTLELRLTSLGIINGCVDSLLQMPSLPTFAARNTYGIKALSDVEAELYLAKFSAKGGCAELLTMCQSVSSWEDGGDLSVAESHCRDAVDVCGKDVENPYYNSGRSPYDIAGRLAYPLPSYLFTDYLNQPSVLRALGSPVNFTLHSEIVSNNFLATGDISKGGNIDRLAALLRRGVRVGLVYGDRDYICNWIGGETVSLAVALRAGGSYAFNFPAAGYAPIVVNSSYIGGDVRQFANLSFSRIFQAGHSAPWYQPETAFQVFARIVRGLSVSMGRPMDPFTYRTTGKPNSTRTDKAPEAPSPTCFVRAFAVTCDDEALMLARTGGGIVINGILYKKSEDWPLASSSLSSLSLSSSSSRGAAFVAAATSSIKTSSPPVVMTGVYVATETPSGGGAACSVPAWGLGLALLLVVSRVL</sequence>
<evidence type="ECO:0000256" key="1">
    <source>
        <dbReference type="ARBA" id="ARBA00009431"/>
    </source>
</evidence>
<evidence type="ECO:0000256" key="2">
    <source>
        <dbReference type="ARBA" id="ARBA00022645"/>
    </source>
</evidence>